<gene>
    <name evidence="2" type="ORF">BcabD6B2_13270</name>
</gene>
<name>A0AAV4LQ51_BABCB</name>
<evidence type="ECO:0000313" key="2">
    <source>
        <dbReference type="EMBL" id="GIX61892.1"/>
    </source>
</evidence>
<proteinExistence type="predicted"/>
<accession>A0AAV4LQ51</accession>
<feature type="region of interest" description="Disordered" evidence="1">
    <location>
        <begin position="52"/>
        <end position="84"/>
    </location>
</feature>
<comment type="caution">
    <text evidence="2">The sequence shown here is derived from an EMBL/GenBank/DDBJ whole genome shotgun (WGS) entry which is preliminary data.</text>
</comment>
<keyword evidence="3" id="KW-1185">Reference proteome</keyword>
<dbReference type="GeneID" id="94193375"/>
<dbReference type="Proteomes" id="UP001497744">
    <property type="component" value="Unassembled WGS sequence"/>
</dbReference>
<protein>
    <submittedName>
        <fullName evidence="2">Chromosomal replication initiator protein DnaA</fullName>
    </submittedName>
</protein>
<dbReference type="AlphaFoldDB" id="A0AAV4LQ51"/>
<dbReference type="EMBL" id="BPLF01000001">
    <property type="protein sequence ID" value="GIX61892.1"/>
    <property type="molecule type" value="Genomic_DNA"/>
</dbReference>
<sequence>MTLRNSLLEMPSNFKESLDWIITVGECGVLPLVGKSIFEILLRNSAAGSATSVAAHNRGPEVPSQGEQYNDEEPTKGSLTSPPKGTLTLTTGWLEGLLCSAGWRQPVKKEVGVRRFARHLVKYAEGLDNLVVVITRNSLYQYSYEPSDDGKELCERDPSKFARIFLSLFMPVYKTIRAFKAKCNAFSYYFSPINDAGPNGMGHYLHALGYEIRQLCPAQKGRHINGLTRAFEEHEAVLHNLISRYSNYPYNFQPPSEWDITDDDILTAAAGAAILNN</sequence>
<evidence type="ECO:0000256" key="1">
    <source>
        <dbReference type="SAM" id="MobiDB-lite"/>
    </source>
</evidence>
<evidence type="ECO:0000313" key="3">
    <source>
        <dbReference type="Proteomes" id="UP001497744"/>
    </source>
</evidence>
<reference evidence="2 3" key="1">
    <citation type="submission" date="2021-06" db="EMBL/GenBank/DDBJ databases">
        <title>Genome sequence of Babesia caballi.</title>
        <authorList>
            <person name="Yamagishi J."/>
            <person name="Kidaka T."/>
            <person name="Ochi A."/>
        </authorList>
    </citation>
    <scope>NUCLEOTIDE SEQUENCE [LARGE SCALE GENOMIC DNA]</scope>
    <source>
        <strain evidence="2">USDA-D6B2</strain>
    </source>
</reference>
<dbReference type="RefSeq" id="XP_067713963.1">
    <property type="nucleotide sequence ID" value="XM_067857862.1"/>
</dbReference>
<organism evidence="2 3">
    <name type="scientific">Babesia caballi</name>
    <dbReference type="NCBI Taxonomy" id="5871"/>
    <lineage>
        <taxon>Eukaryota</taxon>
        <taxon>Sar</taxon>
        <taxon>Alveolata</taxon>
        <taxon>Apicomplexa</taxon>
        <taxon>Aconoidasida</taxon>
        <taxon>Piroplasmida</taxon>
        <taxon>Babesiidae</taxon>
        <taxon>Babesia</taxon>
    </lineage>
</organism>